<evidence type="ECO:0000256" key="2">
    <source>
        <dbReference type="ARBA" id="ARBA00022898"/>
    </source>
</evidence>
<reference evidence="6" key="1">
    <citation type="submission" date="2013-08" db="EMBL/GenBank/DDBJ databases">
        <authorList>
            <person name="Mendez C."/>
            <person name="Richter M."/>
            <person name="Ferrer M."/>
            <person name="Sanchez J."/>
        </authorList>
    </citation>
    <scope>NUCLEOTIDE SEQUENCE</scope>
</reference>
<dbReference type="SUPFAM" id="SSF53686">
    <property type="entry name" value="Tryptophan synthase beta subunit-like PLP-dependent enzymes"/>
    <property type="match status" value="1"/>
</dbReference>
<dbReference type="GO" id="GO:0009097">
    <property type="term" value="P:isoleucine biosynthetic process"/>
    <property type="evidence" value="ECO:0007669"/>
    <property type="project" value="TreeGrafter"/>
</dbReference>
<dbReference type="EMBL" id="AUZY01001838">
    <property type="protein sequence ID" value="EQD73784.1"/>
    <property type="molecule type" value="Genomic_DNA"/>
</dbReference>
<dbReference type="PANTHER" id="PTHR48078:SF6">
    <property type="entry name" value="L-THREONINE DEHYDRATASE CATABOLIC TDCB"/>
    <property type="match status" value="1"/>
</dbReference>
<accession>T1CX14</accession>
<dbReference type="PROSITE" id="PS00165">
    <property type="entry name" value="DEHYDRATASE_SER_THR"/>
    <property type="match status" value="1"/>
</dbReference>
<dbReference type="InterPro" id="IPR036052">
    <property type="entry name" value="TrpB-like_PALP_sf"/>
</dbReference>
<dbReference type="GO" id="GO:0003941">
    <property type="term" value="F:L-serine ammonia-lyase activity"/>
    <property type="evidence" value="ECO:0007669"/>
    <property type="project" value="TreeGrafter"/>
</dbReference>
<feature type="region of interest" description="Disordered" evidence="4">
    <location>
        <begin position="222"/>
        <end position="251"/>
    </location>
</feature>
<evidence type="ECO:0000313" key="6">
    <source>
        <dbReference type="EMBL" id="EQD73784.1"/>
    </source>
</evidence>
<dbReference type="PANTHER" id="PTHR48078">
    <property type="entry name" value="THREONINE DEHYDRATASE, MITOCHONDRIAL-RELATED"/>
    <property type="match status" value="1"/>
</dbReference>
<evidence type="ECO:0000256" key="4">
    <source>
        <dbReference type="SAM" id="MobiDB-lite"/>
    </source>
</evidence>
<comment type="cofactor">
    <cofactor evidence="1">
        <name>pyridoxal 5'-phosphate</name>
        <dbReference type="ChEBI" id="CHEBI:597326"/>
    </cofactor>
</comment>
<dbReference type="AlphaFoldDB" id="T1CX14"/>
<dbReference type="InterPro" id="IPR000634">
    <property type="entry name" value="Ser/Thr_deHydtase_PyrdxlP-BS"/>
</dbReference>
<evidence type="ECO:0000259" key="5">
    <source>
        <dbReference type="Pfam" id="PF00291"/>
    </source>
</evidence>
<evidence type="ECO:0000256" key="1">
    <source>
        <dbReference type="ARBA" id="ARBA00001933"/>
    </source>
</evidence>
<protein>
    <submittedName>
        <fullName evidence="6">Threonine synthase</fullName>
    </submittedName>
</protein>
<name>T1CX14_9ZZZZ</name>
<reference evidence="6" key="2">
    <citation type="journal article" date="2014" name="ISME J.">
        <title>Microbial stratification in low pH oxic and suboxic macroscopic growths along an acid mine drainage.</title>
        <authorList>
            <person name="Mendez-Garcia C."/>
            <person name="Mesa V."/>
            <person name="Sprenger R.R."/>
            <person name="Richter M."/>
            <person name="Diez M.S."/>
            <person name="Solano J."/>
            <person name="Bargiela R."/>
            <person name="Golyshina O.V."/>
            <person name="Manteca A."/>
            <person name="Ramos J.L."/>
            <person name="Gallego J.R."/>
            <person name="Llorente I."/>
            <person name="Martins Dos Santos V.A."/>
            <person name="Jensen O.N."/>
            <person name="Pelaez A.I."/>
            <person name="Sanchez J."/>
            <person name="Ferrer M."/>
        </authorList>
    </citation>
    <scope>NUCLEOTIDE SEQUENCE</scope>
</reference>
<dbReference type="Gene3D" id="3.40.50.1100">
    <property type="match status" value="2"/>
</dbReference>
<dbReference type="InterPro" id="IPR001926">
    <property type="entry name" value="TrpB-like_PALP"/>
</dbReference>
<proteinExistence type="predicted"/>
<feature type="domain" description="Tryptophan synthase beta chain-like PALP" evidence="5">
    <location>
        <begin position="75"/>
        <end position="228"/>
    </location>
</feature>
<dbReference type="GO" id="GO:0006565">
    <property type="term" value="P:L-serine catabolic process"/>
    <property type="evidence" value="ECO:0007669"/>
    <property type="project" value="TreeGrafter"/>
</dbReference>
<keyword evidence="2" id="KW-0663">Pyridoxal phosphate</keyword>
<comment type="caution">
    <text evidence="6">The sequence shown here is derived from an EMBL/GenBank/DDBJ whole genome shotgun (WGS) entry which is preliminary data.</text>
</comment>
<dbReference type="Pfam" id="PF00291">
    <property type="entry name" value="PALP"/>
    <property type="match status" value="1"/>
</dbReference>
<sequence length="251" mass="27802">MTSYLLRLECSRCREPHDPRIRQTVCRACGSALRSVYDLDRLRQEHPSPPWEGRPPGLWRYEELLPLDHPSEAVRLGETESPILTLDPPGGSPALRVLMKDDGVLPTGSFKARGMALAVSRARTLGLRSLFVPSAGNAGVALSAYGARAGVRVHVYLPESTPASVGRRCEEFGAEVTTVPGTIADAGRVARSREPPESFDVSTLREPYRWQGKKTMGLELFDQFRHDPAPPRRSSTRTGGRHRARRSLERL</sequence>
<gene>
    <name evidence="6" type="ORF">B1B_03039</name>
</gene>
<keyword evidence="3" id="KW-0456">Lyase</keyword>
<dbReference type="InterPro" id="IPR050147">
    <property type="entry name" value="Ser/Thr_Dehydratase"/>
</dbReference>
<dbReference type="GO" id="GO:0030170">
    <property type="term" value="F:pyridoxal phosphate binding"/>
    <property type="evidence" value="ECO:0007669"/>
    <property type="project" value="InterPro"/>
</dbReference>
<organism evidence="6">
    <name type="scientific">mine drainage metagenome</name>
    <dbReference type="NCBI Taxonomy" id="410659"/>
    <lineage>
        <taxon>unclassified sequences</taxon>
        <taxon>metagenomes</taxon>
        <taxon>ecological metagenomes</taxon>
    </lineage>
</organism>
<evidence type="ECO:0000256" key="3">
    <source>
        <dbReference type="ARBA" id="ARBA00023239"/>
    </source>
</evidence>
<dbReference type="GO" id="GO:0004794">
    <property type="term" value="F:threonine deaminase activity"/>
    <property type="evidence" value="ECO:0007669"/>
    <property type="project" value="TreeGrafter"/>
</dbReference>
<dbReference type="GO" id="GO:0006567">
    <property type="term" value="P:L-threonine catabolic process"/>
    <property type="evidence" value="ECO:0007669"/>
    <property type="project" value="TreeGrafter"/>
</dbReference>